<comment type="caution">
    <text evidence="4">The sequence shown here is derived from an EMBL/GenBank/DDBJ whole genome shotgun (WGS) entry which is preliminary data.</text>
</comment>
<dbReference type="Pfam" id="PF01066">
    <property type="entry name" value="CDP-OH_P_transf"/>
    <property type="match status" value="1"/>
</dbReference>
<keyword evidence="1 2" id="KW-0808">Transferase</keyword>
<feature type="transmembrane region" description="Helical" evidence="3">
    <location>
        <begin position="53"/>
        <end position="74"/>
    </location>
</feature>
<dbReference type="InterPro" id="IPR048254">
    <property type="entry name" value="CDP_ALCOHOL_P_TRANSF_CS"/>
</dbReference>
<feature type="transmembrane region" description="Helical" evidence="3">
    <location>
        <begin position="230"/>
        <end position="248"/>
    </location>
</feature>
<evidence type="ECO:0000256" key="3">
    <source>
        <dbReference type="SAM" id="Phobius"/>
    </source>
</evidence>
<feature type="transmembrane region" description="Helical" evidence="3">
    <location>
        <begin position="120"/>
        <end position="140"/>
    </location>
</feature>
<sequence length="268" mass="28778">MKQGGQIPAATGPQPASVTRLSRGLLVDTVFALILAYIPAVVFYLIIGAWLSISITTIATASIALLLLFILLPLGLTAHDHERFGYANFVTALRAALTVFVAVTLLVGQISNGNDKTLPTILAVIFATLALDGLDGWLARHFHQASAFGARFDMEIDALMILVLSAAALLLGKAGFWVLLIGLMRYIFVIAQWIAPFMRRPLPPSFARKLICVIQIGALCIILLPAVMPPVSALIAGLALAALAFSFLRDTAYLLRHRNDAGTPVHQD</sequence>
<proteinExistence type="inferred from homology"/>
<feature type="transmembrane region" description="Helical" evidence="3">
    <location>
        <begin position="152"/>
        <end position="170"/>
    </location>
</feature>
<dbReference type="GO" id="GO:0016780">
    <property type="term" value="F:phosphotransferase activity, for other substituted phosphate groups"/>
    <property type="evidence" value="ECO:0007669"/>
    <property type="project" value="InterPro"/>
</dbReference>
<dbReference type="Gene3D" id="1.20.120.1760">
    <property type="match status" value="1"/>
</dbReference>
<evidence type="ECO:0000256" key="1">
    <source>
        <dbReference type="ARBA" id="ARBA00022679"/>
    </source>
</evidence>
<dbReference type="GO" id="GO:0016020">
    <property type="term" value="C:membrane"/>
    <property type="evidence" value="ECO:0007669"/>
    <property type="project" value="InterPro"/>
</dbReference>
<dbReference type="EMBL" id="VHLG01000015">
    <property type="protein sequence ID" value="TPW27899.1"/>
    <property type="molecule type" value="Genomic_DNA"/>
</dbReference>
<dbReference type="AlphaFoldDB" id="A0A506U5P5"/>
<feature type="transmembrane region" description="Helical" evidence="3">
    <location>
        <begin position="86"/>
        <end position="108"/>
    </location>
</feature>
<dbReference type="GO" id="GO:0008654">
    <property type="term" value="P:phospholipid biosynthetic process"/>
    <property type="evidence" value="ECO:0007669"/>
    <property type="project" value="InterPro"/>
</dbReference>
<protein>
    <submittedName>
        <fullName evidence="4">CDP-alcohol phosphatidyltransferase family protein</fullName>
    </submittedName>
</protein>
<keyword evidence="3" id="KW-1133">Transmembrane helix</keyword>
<dbReference type="PROSITE" id="PS00379">
    <property type="entry name" value="CDP_ALCOHOL_P_TRANSF"/>
    <property type="match status" value="1"/>
</dbReference>
<comment type="similarity">
    <text evidence="2">Belongs to the CDP-alcohol phosphatidyltransferase class-I family.</text>
</comment>
<feature type="transmembrane region" description="Helical" evidence="3">
    <location>
        <begin position="25"/>
        <end position="47"/>
    </location>
</feature>
<evidence type="ECO:0000313" key="5">
    <source>
        <dbReference type="Proteomes" id="UP000318801"/>
    </source>
</evidence>
<dbReference type="InterPro" id="IPR000462">
    <property type="entry name" value="CDP-OH_P_trans"/>
</dbReference>
<keyword evidence="5" id="KW-1185">Reference proteome</keyword>
<organism evidence="4 5">
    <name type="scientific">Martelella alba</name>
    <dbReference type="NCBI Taxonomy" id="2590451"/>
    <lineage>
        <taxon>Bacteria</taxon>
        <taxon>Pseudomonadati</taxon>
        <taxon>Pseudomonadota</taxon>
        <taxon>Alphaproteobacteria</taxon>
        <taxon>Hyphomicrobiales</taxon>
        <taxon>Aurantimonadaceae</taxon>
        <taxon>Martelella</taxon>
    </lineage>
</organism>
<evidence type="ECO:0000313" key="4">
    <source>
        <dbReference type="EMBL" id="TPW27899.1"/>
    </source>
</evidence>
<name>A0A506U5P5_9HYPH</name>
<dbReference type="Proteomes" id="UP000318801">
    <property type="component" value="Unassembled WGS sequence"/>
</dbReference>
<evidence type="ECO:0000256" key="2">
    <source>
        <dbReference type="RuleBase" id="RU003750"/>
    </source>
</evidence>
<dbReference type="InterPro" id="IPR043130">
    <property type="entry name" value="CDP-OH_PTrfase_TM_dom"/>
</dbReference>
<reference evidence="4 5" key="1">
    <citation type="submission" date="2019-06" db="EMBL/GenBank/DDBJ databases">
        <authorList>
            <person name="Li M."/>
        </authorList>
    </citation>
    <scope>NUCLEOTIDE SEQUENCE [LARGE SCALE GENOMIC DNA]</scope>
    <source>
        <strain evidence="4 5">BGMRC2036</strain>
    </source>
</reference>
<keyword evidence="3" id="KW-0812">Transmembrane</keyword>
<keyword evidence="3" id="KW-0472">Membrane</keyword>
<gene>
    <name evidence="4" type="ORF">FJU08_18925</name>
</gene>
<dbReference type="OrthoDB" id="9782011at2"/>
<accession>A0A506U5P5</accession>